<evidence type="ECO:0000256" key="1">
    <source>
        <dbReference type="SAM" id="MobiDB-lite"/>
    </source>
</evidence>
<dbReference type="EMBL" id="JAUTDP010000006">
    <property type="protein sequence ID" value="KAK3398596.1"/>
    <property type="molecule type" value="Genomic_DNA"/>
</dbReference>
<comment type="caution">
    <text evidence="2">The sequence shown here is derived from an EMBL/GenBank/DDBJ whole genome shotgun (WGS) entry which is preliminary data.</text>
</comment>
<dbReference type="Proteomes" id="UP001281003">
    <property type="component" value="Unassembled WGS sequence"/>
</dbReference>
<evidence type="ECO:0000313" key="3">
    <source>
        <dbReference type="Proteomes" id="UP001281003"/>
    </source>
</evidence>
<proteinExistence type="predicted"/>
<feature type="compositionally biased region" description="Low complexity" evidence="1">
    <location>
        <begin position="29"/>
        <end position="48"/>
    </location>
</feature>
<protein>
    <submittedName>
        <fullName evidence="2">Uncharacterized protein</fullName>
    </submittedName>
</protein>
<dbReference type="AlphaFoldDB" id="A0AAE0PEL1"/>
<keyword evidence="3" id="KW-1185">Reference proteome</keyword>
<organism evidence="2 3">
    <name type="scientific">Sordaria brevicollis</name>
    <dbReference type="NCBI Taxonomy" id="83679"/>
    <lineage>
        <taxon>Eukaryota</taxon>
        <taxon>Fungi</taxon>
        <taxon>Dikarya</taxon>
        <taxon>Ascomycota</taxon>
        <taxon>Pezizomycotina</taxon>
        <taxon>Sordariomycetes</taxon>
        <taxon>Sordariomycetidae</taxon>
        <taxon>Sordariales</taxon>
        <taxon>Sordariaceae</taxon>
        <taxon>Sordaria</taxon>
    </lineage>
</organism>
<name>A0AAE0PEL1_SORBR</name>
<evidence type="ECO:0000313" key="2">
    <source>
        <dbReference type="EMBL" id="KAK3398596.1"/>
    </source>
</evidence>
<gene>
    <name evidence="2" type="ORF">B0T20DRAFT_353257</name>
</gene>
<reference evidence="2" key="2">
    <citation type="submission" date="2023-07" db="EMBL/GenBank/DDBJ databases">
        <authorList>
            <consortium name="Lawrence Berkeley National Laboratory"/>
            <person name="Haridas S."/>
            <person name="Hensen N."/>
            <person name="Bonometti L."/>
            <person name="Westerberg I."/>
            <person name="Brannstrom I.O."/>
            <person name="Guillou S."/>
            <person name="Cros-Aarteil S."/>
            <person name="Calhoun S."/>
            <person name="Kuo A."/>
            <person name="Mondo S."/>
            <person name="Pangilinan J."/>
            <person name="Riley R."/>
            <person name="LaButti K."/>
            <person name="Andreopoulos B."/>
            <person name="Lipzen A."/>
            <person name="Chen C."/>
            <person name="Yanf M."/>
            <person name="Daum C."/>
            <person name="Ng V."/>
            <person name="Clum A."/>
            <person name="Steindorff A."/>
            <person name="Ohm R."/>
            <person name="Martin F."/>
            <person name="Silar P."/>
            <person name="Natvig D."/>
            <person name="Lalanne C."/>
            <person name="Gautier V."/>
            <person name="Ament-velasquez S.L."/>
            <person name="Kruys A."/>
            <person name="Hutchinson M.I."/>
            <person name="Powell A.J."/>
            <person name="Barry K."/>
            <person name="Miller A.N."/>
            <person name="Grigoriev I.V."/>
            <person name="Debuchy R."/>
            <person name="Gladieux P."/>
            <person name="Thoren M.H."/>
            <person name="Johannesson H."/>
        </authorList>
    </citation>
    <scope>NUCLEOTIDE SEQUENCE</scope>
    <source>
        <strain evidence="2">FGSC 1904</strain>
    </source>
</reference>
<accession>A0AAE0PEL1</accession>
<reference evidence="2" key="1">
    <citation type="journal article" date="2023" name="Mol. Phylogenet. Evol.">
        <title>Genome-scale phylogeny and comparative genomics of the fungal order Sordariales.</title>
        <authorList>
            <person name="Hensen N."/>
            <person name="Bonometti L."/>
            <person name="Westerberg I."/>
            <person name="Brannstrom I.O."/>
            <person name="Guillou S."/>
            <person name="Cros-Aarteil S."/>
            <person name="Calhoun S."/>
            <person name="Haridas S."/>
            <person name="Kuo A."/>
            <person name="Mondo S."/>
            <person name="Pangilinan J."/>
            <person name="Riley R."/>
            <person name="LaButti K."/>
            <person name="Andreopoulos B."/>
            <person name="Lipzen A."/>
            <person name="Chen C."/>
            <person name="Yan M."/>
            <person name="Daum C."/>
            <person name="Ng V."/>
            <person name="Clum A."/>
            <person name="Steindorff A."/>
            <person name="Ohm R.A."/>
            <person name="Martin F."/>
            <person name="Silar P."/>
            <person name="Natvig D.O."/>
            <person name="Lalanne C."/>
            <person name="Gautier V."/>
            <person name="Ament-Velasquez S.L."/>
            <person name="Kruys A."/>
            <person name="Hutchinson M.I."/>
            <person name="Powell A.J."/>
            <person name="Barry K."/>
            <person name="Miller A.N."/>
            <person name="Grigoriev I.V."/>
            <person name="Debuchy R."/>
            <person name="Gladieux P."/>
            <person name="Hiltunen Thoren M."/>
            <person name="Johannesson H."/>
        </authorList>
    </citation>
    <scope>NUCLEOTIDE SEQUENCE</scope>
    <source>
        <strain evidence="2">FGSC 1904</strain>
    </source>
</reference>
<sequence length="288" mass="33255">MSSSNEPPDISGNGAGDNQSSIVLASEIQPGTGTGTSTSTGQSPAPAAAASKPKIFKIPIEIRRMIYRFAWTIDPKPYRLRKTYQLRYDYLAKQMAILTKMGEVSRQMRDEAYGDFFRSAQAYMRWNTQQQGYSPQNLEAMRVLQHCVLMENHLQHVIYHWPENAEHRGSMFRWLETLSQLRTLKIVFSGAPGVGVNERHKAEHYLPRLFRRLVQSLETRNANFPESKKPWVTFYVEYEKLVALWNQLDWFTELVREISRGTDPKPPSTIIENHLGCLDPLWPRQARL</sequence>
<feature type="region of interest" description="Disordered" evidence="1">
    <location>
        <begin position="1"/>
        <end position="48"/>
    </location>
</feature>